<evidence type="ECO:0008006" key="3">
    <source>
        <dbReference type="Google" id="ProtNLM"/>
    </source>
</evidence>
<organism evidence="1 2">
    <name type="scientific">Polysphondylium violaceum</name>
    <dbReference type="NCBI Taxonomy" id="133409"/>
    <lineage>
        <taxon>Eukaryota</taxon>
        <taxon>Amoebozoa</taxon>
        <taxon>Evosea</taxon>
        <taxon>Eumycetozoa</taxon>
        <taxon>Dictyostelia</taxon>
        <taxon>Dictyosteliales</taxon>
        <taxon>Dictyosteliaceae</taxon>
        <taxon>Polysphondylium</taxon>
    </lineage>
</organism>
<comment type="caution">
    <text evidence="1">The sequence shown here is derived from an EMBL/GenBank/DDBJ whole genome shotgun (WGS) entry which is preliminary data.</text>
</comment>
<keyword evidence="2" id="KW-1185">Reference proteome</keyword>
<protein>
    <recommendedName>
        <fullName evidence="3">F-box domain-containing protein</fullName>
    </recommendedName>
</protein>
<reference evidence="1" key="1">
    <citation type="submission" date="2020-01" db="EMBL/GenBank/DDBJ databases">
        <title>Development of genomics and gene disruption for Polysphondylium violaceum indicates a role for the polyketide synthase stlB in stalk morphogenesis.</title>
        <authorList>
            <person name="Narita B."/>
            <person name="Kawabe Y."/>
            <person name="Kin K."/>
            <person name="Saito T."/>
            <person name="Gibbs R."/>
            <person name="Kuspa A."/>
            <person name="Muzny D."/>
            <person name="Queller D."/>
            <person name="Richards S."/>
            <person name="Strassman J."/>
            <person name="Sucgang R."/>
            <person name="Worley K."/>
            <person name="Schaap P."/>
        </authorList>
    </citation>
    <scope>NUCLEOTIDE SEQUENCE</scope>
    <source>
        <strain evidence="1">QSvi11</strain>
    </source>
</reference>
<name>A0A8J4PQN4_9MYCE</name>
<accession>A0A8J4PQN4</accession>
<dbReference type="Proteomes" id="UP000695562">
    <property type="component" value="Unassembled WGS sequence"/>
</dbReference>
<dbReference type="EMBL" id="AJWJ01000417">
    <property type="protein sequence ID" value="KAF2071060.1"/>
    <property type="molecule type" value="Genomic_DNA"/>
</dbReference>
<dbReference type="PANTHER" id="PTHR31960">
    <property type="entry name" value="F-BOX PROTEIN PP2-A15"/>
    <property type="match status" value="1"/>
</dbReference>
<sequence>MAPKKRQKLNTPQTNSTEINYLNNVSNTILKTIIDNCTGRDYIRLSMTCKTIRDNLTKICNLSDSLVPFIDGNLDLLKSPINSLSRWCFWKNNYICFPAIKFSALANRDYFKNQRDNQCVFKEYLYLHYVWWLEMGEKNIKNVPIADYDIYWRIKLDTYSKPIMFNCTVLLNDKVYTFTKGILDKDTVDLNLGKWCIYKTNSITLPQEILDSPPTTSMSVKCNLFNFQTRNTINQLFVDCLHIVPKGKSLQKAHVDQPLISVDEIPYDPHDNQNIFSSSHERDGFESDYFKLLPGVYDYDQKLLGFKN</sequence>
<dbReference type="PANTHER" id="PTHR31960:SF3">
    <property type="entry name" value="F-BOX PROTEIN PP2-A13"/>
    <property type="match status" value="1"/>
</dbReference>
<evidence type="ECO:0000313" key="2">
    <source>
        <dbReference type="Proteomes" id="UP000695562"/>
    </source>
</evidence>
<evidence type="ECO:0000313" key="1">
    <source>
        <dbReference type="EMBL" id="KAF2071060.1"/>
    </source>
</evidence>
<dbReference type="AlphaFoldDB" id="A0A8J4PQN4"/>
<gene>
    <name evidence="1" type="ORF">CYY_007614</name>
</gene>
<proteinExistence type="predicted"/>